<evidence type="ECO:0000313" key="7">
    <source>
        <dbReference type="Proteomes" id="UP000515146"/>
    </source>
</evidence>
<evidence type="ECO:0000256" key="1">
    <source>
        <dbReference type="ARBA" id="ARBA00004370"/>
    </source>
</evidence>
<dbReference type="PANTHER" id="PTHR31004:SF1">
    <property type="entry name" value="TRANSMEMBRANE PROTEIN 79"/>
    <property type="match status" value="1"/>
</dbReference>
<accession>A0A6P6YM23</accession>
<dbReference type="SUPFAM" id="SSF161084">
    <property type="entry name" value="MAPEG domain-like"/>
    <property type="match status" value="1"/>
</dbReference>
<dbReference type="GO" id="GO:0005765">
    <property type="term" value="C:lysosomal membrane"/>
    <property type="evidence" value="ECO:0007669"/>
    <property type="project" value="TreeGrafter"/>
</dbReference>
<evidence type="ECO:0000313" key="8">
    <source>
        <dbReference type="RefSeq" id="XP_027205861.1"/>
    </source>
</evidence>
<dbReference type="KEGG" id="dpte:113799439"/>
<comment type="subcellular location">
    <subcellularLocation>
        <location evidence="1">Membrane</location>
    </subcellularLocation>
</comment>
<dbReference type="GO" id="GO:0032588">
    <property type="term" value="C:trans-Golgi network membrane"/>
    <property type="evidence" value="ECO:0007669"/>
    <property type="project" value="TreeGrafter"/>
</dbReference>
<dbReference type="RefSeq" id="XP_027205861.1">
    <property type="nucleotide sequence ID" value="XM_027350060.1"/>
</dbReference>
<evidence type="ECO:0000256" key="6">
    <source>
        <dbReference type="SAM" id="Phobius"/>
    </source>
</evidence>
<dbReference type="PANTHER" id="PTHR31004">
    <property type="entry name" value="TRANSMEMBRANE PROTEIN 79"/>
    <property type="match status" value="1"/>
</dbReference>
<evidence type="ECO:0000256" key="4">
    <source>
        <dbReference type="ARBA" id="ARBA00023136"/>
    </source>
</evidence>
<dbReference type="Gene3D" id="1.20.120.550">
    <property type="entry name" value="Membrane associated eicosanoid/glutathione metabolism-like domain"/>
    <property type="match status" value="1"/>
</dbReference>
<dbReference type="OMA" id="HEHYVEV"/>
<keyword evidence="2 6" id="KW-0812">Transmembrane</keyword>
<feature type="transmembrane region" description="Helical" evidence="6">
    <location>
        <begin position="172"/>
        <end position="193"/>
    </location>
</feature>
<protein>
    <submittedName>
        <fullName evidence="8">Uncharacterized protein LOC113799439</fullName>
    </submittedName>
</protein>
<dbReference type="GO" id="GO:0045055">
    <property type="term" value="P:regulated exocytosis"/>
    <property type="evidence" value="ECO:0007669"/>
    <property type="project" value="TreeGrafter"/>
</dbReference>
<feature type="transmembrane region" description="Helical" evidence="6">
    <location>
        <begin position="70"/>
        <end position="91"/>
    </location>
</feature>
<reference evidence="8" key="1">
    <citation type="submission" date="2025-08" db="UniProtKB">
        <authorList>
            <consortium name="RefSeq"/>
        </authorList>
    </citation>
    <scope>IDENTIFICATION</scope>
    <source>
        <strain evidence="8">Airmid</strain>
    </source>
</reference>
<keyword evidence="7" id="KW-1185">Reference proteome</keyword>
<keyword evidence="3 6" id="KW-1133">Transmembrane helix</keyword>
<proteinExistence type="predicted"/>
<gene>
    <name evidence="8" type="primary">LOC113799439</name>
</gene>
<evidence type="ECO:0000256" key="3">
    <source>
        <dbReference type="ARBA" id="ARBA00022989"/>
    </source>
</evidence>
<dbReference type="InParanoid" id="A0A6P6YM23"/>
<evidence type="ECO:0000256" key="2">
    <source>
        <dbReference type="ARBA" id="ARBA00022692"/>
    </source>
</evidence>
<feature type="transmembrane region" description="Helical" evidence="6">
    <location>
        <begin position="142"/>
        <end position="166"/>
    </location>
</feature>
<sequence>MSSAKAPMTRMQGRKMASNRSQSDEIPMKFAMINVAVSLLIFVVMTFTFLKFHKSIVHPPRMISITDRLVYTLQMQPFTMIPMYLCVLNVIMNRIQTGAINPLSGHDGYIEKSVRILTNTFEQTFMNVICQLSLAVYIHSEYMYFIPYIVFCFVAGRILFLIGYTIHPKYRTFGFLLSHGITTLAFFLTLGYATGFTRMFHSSTSPGKTEL</sequence>
<dbReference type="InterPro" id="IPR023352">
    <property type="entry name" value="MAPEG-like_dom_sf"/>
</dbReference>
<organism evidence="7 8">
    <name type="scientific">Dermatophagoides pteronyssinus</name>
    <name type="common">European house dust mite</name>
    <dbReference type="NCBI Taxonomy" id="6956"/>
    <lineage>
        <taxon>Eukaryota</taxon>
        <taxon>Metazoa</taxon>
        <taxon>Ecdysozoa</taxon>
        <taxon>Arthropoda</taxon>
        <taxon>Chelicerata</taxon>
        <taxon>Arachnida</taxon>
        <taxon>Acari</taxon>
        <taxon>Acariformes</taxon>
        <taxon>Sarcoptiformes</taxon>
        <taxon>Astigmata</taxon>
        <taxon>Psoroptidia</taxon>
        <taxon>Analgoidea</taxon>
        <taxon>Pyroglyphidae</taxon>
        <taxon>Dermatophagoidinae</taxon>
        <taxon>Dermatophagoides</taxon>
    </lineage>
</organism>
<dbReference type="AlphaFoldDB" id="A0A6P6YM23"/>
<name>A0A6P6YM23_DERPT</name>
<feature type="transmembrane region" description="Helical" evidence="6">
    <location>
        <begin position="30"/>
        <end position="50"/>
    </location>
</feature>
<dbReference type="InterPro" id="IPR001129">
    <property type="entry name" value="Membr-assoc_MAPEG"/>
</dbReference>
<feature type="region of interest" description="Disordered" evidence="5">
    <location>
        <begin position="1"/>
        <end position="20"/>
    </location>
</feature>
<evidence type="ECO:0000256" key="5">
    <source>
        <dbReference type="SAM" id="MobiDB-lite"/>
    </source>
</evidence>
<dbReference type="OrthoDB" id="6515426at2759"/>
<dbReference type="Pfam" id="PF01124">
    <property type="entry name" value="MAPEG"/>
    <property type="match status" value="1"/>
</dbReference>
<keyword evidence="4 6" id="KW-0472">Membrane</keyword>
<dbReference type="Proteomes" id="UP000515146">
    <property type="component" value="Unplaced"/>
</dbReference>